<accession>A0A1G5P4G2</accession>
<evidence type="ECO:0000256" key="4">
    <source>
        <dbReference type="ARBA" id="ARBA00022989"/>
    </source>
</evidence>
<dbReference type="RefSeq" id="WP_139163761.1">
    <property type="nucleotide sequence ID" value="NZ_FMVW01000009.1"/>
</dbReference>
<evidence type="ECO:0000256" key="2">
    <source>
        <dbReference type="ARBA" id="ARBA00022475"/>
    </source>
</evidence>
<keyword evidence="2" id="KW-1003">Cell membrane</keyword>
<evidence type="ECO:0000313" key="8">
    <source>
        <dbReference type="Proteomes" id="UP000199347"/>
    </source>
</evidence>
<dbReference type="AlphaFoldDB" id="A0A1G5P4G2"/>
<keyword evidence="5 6" id="KW-0472">Membrane</keyword>
<dbReference type="GO" id="GO:0005886">
    <property type="term" value="C:plasma membrane"/>
    <property type="evidence" value="ECO:0007669"/>
    <property type="project" value="UniProtKB-SubCell"/>
</dbReference>
<reference evidence="7 8" key="1">
    <citation type="submission" date="2016-10" db="EMBL/GenBank/DDBJ databases">
        <authorList>
            <person name="de Groot N.N."/>
        </authorList>
    </citation>
    <scope>NUCLEOTIDE SEQUENCE [LARGE SCALE GENOMIC DNA]</scope>
    <source>
        <strain evidence="7 8">DSM 2698</strain>
    </source>
</reference>
<evidence type="ECO:0000313" key="7">
    <source>
        <dbReference type="EMBL" id="SCZ44425.1"/>
    </source>
</evidence>
<dbReference type="Proteomes" id="UP000199347">
    <property type="component" value="Unassembled WGS sequence"/>
</dbReference>
<name>A0A1G5P4G2_AFIMA</name>
<evidence type="ECO:0000256" key="5">
    <source>
        <dbReference type="ARBA" id="ARBA00023136"/>
    </source>
</evidence>
<organism evidence="7 8">
    <name type="scientific">Afifella marina DSM 2698</name>
    <dbReference type="NCBI Taxonomy" id="1120955"/>
    <lineage>
        <taxon>Bacteria</taxon>
        <taxon>Pseudomonadati</taxon>
        <taxon>Pseudomonadota</taxon>
        <taxon>Alphaproteobacteria</taxon>
        <taxon>Hyphomicrobiales</taxon>
        <taxon>Afifellaceae</taxon>
        <taxon>Afifella</taxon>
    </lineage>
</organism>
<dbReference type="STRING" id="1120955.SAMN03080610_03206"/>
<dbReference type="InterPro" id="IPR005171">
    <property type="entry name" value="Cyt_c_oxidase_su4_prok"/>
</dbReference>
<keyword evidence="4 6" id="KW-1133">Transmembrane helix</keyword>
<proteinExistence type="predicted"/>
<feature type="transmembrane region" description="Helical" evidence="6">
    <location>
        <begin position="61"/>
        <end position="85"/>
    </location>
</feature>
<protein>
    <submittedName>
        <fullName evidence="7">Cytochrome C oxidase subunit IV</fullName>
    </submittedName>
</protein>
<evidence type="ECO:0000256" key="3">
    <source>
        <dbReference type="ARBA" id="ARBA00022692"/>
    </source>
</evidence>
<evidence type="ECO:0000256" key="6">
    <source>
        <dbReference type="SAM" id="Phobius"/>
    </source>
</evidence>
<dbReference type="Pfam" id="PF03626">
    <property type="entry name" value="COX4_pro"/>
    <property type="match status" value="1"/>
</dbReference>
<sequence>MRGIDLAWFALVALTLLSLGTSGVAGALSPALILAVAAAKAITVLRWFLEIGEASRGWRLLLDVYVVAICATIAGIFVIAGQFAAAG</sequence>
<comment type="subcellular location">
    <subcellularLocation>
        <location evidence="1">Cell membrane</location>
        <topology evidence="1">Multi-pass membrane protein</topology>
    </subcellularLocation>
</comment>
<gene>
    <name evidence="7" type="ORF">SAMN03080610_03206</name>
</gene>
<keyword evidence="3 6" id="KW-0812">Transmembrane</keyword>
<dbReference type="EMBL" id="FMVW01000009">
    <property type="protein sequence ID" value="SCZ44425.1"/>
    <property type="molecule type" value="Genomic_DNA"/>
</dbReference>
<evidence type="ECO:0000256" key="1">
    <source>
        <dbReference type="ARBA" id="ARBA00004651"/>
    </source>
</evidence>
<dbReference type="OrthoDB" id="9962941at2"/>
<keyword evidence="8" id="KW-1185">Reference proteome</keyword>